<dbReference type="GO" id="GO:0006629">
    <property type="term" value="P:lipid metabolic process"/>
    <property type="evidence" value="ECO:0007669"/>
    <property type="project" value="InterPro"/>
</dbReference>
<dbReference type="PANTHER" id="PTHR36305">
    <property type="entry name" value="PHOSPHATIDYLGLYCEROPHOSPHATASE A"/>
    <property type="match status" value="1"/>
</dbReference>
<feature type="transmembrane region" description="Helical" evidence="1">
    <location>
        <begin position="20"/>
        <end position="49"/>
    </location>
</feature>
<dbReference type="RefSeq" id="WP_184256821.1">
    <property type="nucleotide sequence ID" value="NZ_JACHIO010000012.1"/>
</dbReference>
<dbReference type="AlphaFoldDB" id="A0A7W7ZRF1"/>
<dbReference type="PIRSF" id="PIRSF006162">
    <property type="entry name" value="PgpA"/>
    <property type="match status" value="1"/>
</dbReference>
<reference evidence="3 4" key="1">
    <citation type="submission" date="2020-08" db="EMBL/GenBank/DDBJ databases">
        <title>Genomic Encyclopedia of Type Strains, Phase IV (KMG-V): Genome sequencing to study the core and pangenomes of soil and plant-associated prokaryotes.</title>
        <authorList>
            <person name="Whitman W."/>
        </authorList>
    </citation>
    <scope>NUCLEOTIDE SEQUENCE [LARGE SCALE GENOMIC DNA]</scope>
    <source>
        <strain evidence="3 4">X5P3</strain>
    </source>
</reference>
<evidence type="ECO:0000256" key="1">
    <source>
        <dbReference type="SAM" id="Phobius"/>
    </source>
</evidence>
<keyword evidence="1" id="KW-0472">Membrane</keyword>
<keyword evidence="1" id="KW-0812">Transmembrane</keyword>
<proteinExistence type="predicted"/>
<dbReference type="InterPro" id="IPR026037">
    <property type="entry name" value="PgpA"/>
</dbReference>
<dbReference type="EC" id="3.1.3.27" evidence="3"/>
<comment type="caution">
    <text evidence="3">The sequence shown here is derived from an EMBL/GenBank/DDBJ whole genome shotgun (WGS) entry which is preliminary data.</text>
</comment>
<dbReference type="PANTHER" id="PTHR36305:SF1">
    <property type="entry name" value="PHOSPHATIDYLGLYCEROPHOSPHATASE A"/>
    <property type="match status" value="1"/>
</dbReference>
<dbReference type="CDD" id="cd06971">
    <property type="entry name" value="PgpA"/>
    <property type="match status" value="1"/>
</dbReference>
<accession>A0A7W7ZRF1</accession>
<feature type="transmembrane region" description="Helical" evidence="1">
    <location>
        <begin position="149"/>
        <end position="169"/>
    </location>
</feature>
<evidence type="ECO:0000313" key="3">
    <source>
        <dbReference type="EMBL" id="MBB5064703.1"/>
    </source>
</evidence>
<evidence type="ECO:0000259" key="2">
    <source>
        <dbReference type="Pfam" id="PF04608"/>
    </source>
</evidence>
<sequence length="170" mass="18023">MAHQPSVSVSELRGPKTRWAWALGTFFGAGLLKPGPGTYGSIAAVLLWYAAAHAFQATFGALAIGTAIAAIAITLIGIPASTIVAREAGREDPGFVVIDEVAGQLIALIAVRPNWQHAVISLVFFRLFDIFKPWPIRKFEALPEGTGIMLDDVVAGVFALVVALLVGRFV</sequence>
<keyword evidence="3" id="KW-0378">Hydrolase</keyword>
<gene>
    <name evidence="3" type="ORF">HDF15_003063</name>
</gene>
<evidence type="ECO:0000313" key="4">
    <source>
        <dbReference type="Proteomes" id="UP000584867"/>
    </source>
</evidence>
<feature type="transmembrane region" description="Helical" evidence="1">
    <location>
        <begin position="61"/>
        <end position="85"/>
    </location>
</feature>
<dbReference type="EMBL" id="JACHIO010000012">
    <property type="protein sequence ID" value="MBB5064703.1"/>
    <property type="molecule type" value="Genomic_DNA"/>
</dbReference>
<dbReference type="SUPFAM" id="SSF101307">
    <property type="entry name" value="YutG-like"/>
    <property type="match status" value="1"/>
</dbReference>
<dbReference type="GO" id="GO:0008962">
    <property type="term" value="F:phosphatidylglycerophosphatase activity"/>
    <property type="evidence" value="ECO:0007669"/>
    <property type="project" value="UniProtKB-EC"/>
</dbReference>
<dbReference type="Pfam" id="PF04608">
    <property type="entry name" value="PgpA"/>
    <property type="match status" value="1"/>
</dbReference>
<dbReference type="Proteomes" id="UP000584867">
    <property type="component" value="Unassembled WGS sequence"/>
</dbReference>
<name>A0A7W7ZRF1_9BACT</name>
<keyword evidence="1" id="KW-1133">Transmembrane helix</keyword>
<dbReference type="InterPro" id="IPR007686">
    <property type="entry name" value="YutG/PgpA"/>
</dbReference>
<dbReference type="InterPro" id="IPR036681">
    <property type="entry name" value="PgpA-like_sf"/>
</dbReference>
<protein>
    <submittedName>
        <fullName evidence="3">Phosphatidylglycerophosphatase A</fullName>
        <ecNumber evidence="3">3.1.3.27</ecNumber>
    </submittedName>
</protein>
<organism evidence="3 4">
    <name type="scientific">Granulicella mallensis</name>
    <dbReference type="NCBI Taxonomy" id="940614"/>
    <lineage>
        <taxon>Bacteria</taxon>
        <taxon>Pseudomonadati</taxon>
        <taxon>Acidobacteriota</taxon>
        <taxon>Terriglobia</taxon>
        <taxon>Terriglobales</taxon>
        <taxon>Acidobacteriaceae</taxon>
        <taxon>Granulicella</taxon>
    </lineage>
</organism>
<feature type="domain" description="YutG/PgpA" evidence="2">
    <location>
        <begin position="23"/>
        <end position="166"/>
    </location>
</feature>